<keyword evidence="2" id="KW-1185">Reference proteome</keyword>
<proteinExistence type="predicted"/>
<evidence type="ECO:0000313" key="2">
    <source>
        <dbReference type="Proteomes" id="UP001524478"/>
    </source>
</evidence>
<sequence length="58" mass="6752">MEMKLEFVKDTFIESSHLVKAGAKARLIREDDNKVIIVLENDPFRERYAVSKDLVMVI</sequence>
<gene>
    <name evidence="1" type="ORF">NE686_17420</name>
</gene>
<dbReference type="RefSeq" id="WP_256312476.1">
    <property type="nucleotide sequence ID" value="NZ_JANGAC010000016.1"/>
</dbReference>
<organism evidence="1 2">
    <name type="scientific">Tissierella carlieri</name>
    <dbReference type="NCBI Taxonomy" id="689904"/>
    <lineage>
        <taxon>Bacteria</taxon>
        <taxon>Bacillati</taxon>
        <taxon>Bacillota</taxon>
        <taxon>Tissierellia</taxon>
        <taxon>Tissierellales</taxon>
        <taxon>Tissierellaceae</taxon>
        <taxon>Tissierella</taxon>
    </lineage>
</organism>
<protein>
    <submittedName>
        <fullName evidence="1">Uncharacterized protein</fullName>
    </submittedName>
</protein>
<dbReference type="Proteomes" id="UP001524478">
    <property type="component" value="Unassembled WGS sequence"/>
</dbReference>
<accession>A0ABT1SEL2</accession>
<reference evidence="1 2" key="1">
    <citation type="submission" date="2022-06" db="EMBL/GenBank/DDBJ databases">
        <title>Isolation of gut microbiota from human fecal samples.</title>
        <authorList>
            <person name="Pamer E.G."/>
            <person name="Barat B."/>
            <person name="Waligurski E."/>
            <person name="Medina S."/>
            <person name="Paddock L."/>
            <person name="Mostad J."/>
        </authorList>
    </citation>
    <scope>NUCLEOTIDE SEQUENCE [LARGE SCALE GENOMIC DNA]</scope>
    <source>
        <strain evidence="1 2">DFI.7.95</strain>
    </source>
</reference>
<dbReference type="EMBL" id="JANGAC010000016">
    <property type="protein sequence ID" value="MCQ4924886.1"/>
    <property type="molecule type" value="Genomic_DNA"/>
</dbReference>
<evidence type="ECO:0000313" key="1">
    <source>
        <dbReference type="EMBL" id="MCQ4924886.1"/>
    </source>
</evidence>
<name>A0ABT1SEL2_9FIRM</name>
<comment type="caution">
    <text evidence="1">The sequence shown here is derived from an EMBL/GenBank/DDBJ whole genome shotgun (WGS) entry which is preliminary data.</text>
</comment>